<protein>
    <submittedName>
        <fullName evidence="2">Uncharacterized protein</fullName>
    </submittedName>
</protein>
<evidence type="ECO:0000256" key="1">
    <source>
        <dbReference type="SAM" id="MobiDB-lite"/>
    </source>
</evidence>
<evidence type="ECO:0000313" key="3">
    <source>
        <dbReference type="Proteomes" id="UP000501690"/>
    </source>
</evidence>
<organism evidence="2 3">
    <name type="scientific">Vigna unguiculata</name>
    <name type="common">Cowpea</name>
    <dbReference type="NCBI Taxonomy" id="3917"/>
    <lineage>
        <taxon>Eukaryota</taxon>
        <taxon>Viridiplantae</taxon>
        <taxon>Streptophyta</taxon>
        <taxon>Embryophyta</taxon>
        <taxon>Tracheophyta</taxon>
        <taxon>Spermatophyta</taxon>
        <taxon>Magnoliopsida</taxon>
        <taxon>eudicotyledons</taxon>
        <taxon>Gunneridae</taxon>
        <taxon>Pentapetalae</taxon>
        <taxon>rosids</taxon>
        <taxon>fabids</taxon>
        <taxon>Fabales</taxon>
        <taxon>Fabaceae</taxon>
        <taxon>Papilionoideae</taxon>
        <taxon>50 kb inversion clade</taxon>
        <taxon>NPAAA clade</taxon>
        <taxon>indigoferoid/millettioid clade</taxon>
        <taxon>Phaseoleae</taxon>
        <taxon>Vigna</taxon>
    </lineage>
</organism>
<dbReference type="Proteomes" id="UP000501690">
    <property type="component" value="Linkage Group LG11"/>
</dbReference>
<dbReference type="EMBL" id="CP039355">
    <property type="protein sequence ID" value="QCE15000.1"/>
    <property type="molecule type" value="Genomic_DNA"/>
</dbReference>
<keyword evidence="3" id="KW-1185">Reference proteome</keyword>
<name>A0A4D6NMF0_VIGUN</name>
<proteinExistence type="predicted"/>
<reference evidence="2 3" key="1">
    <citation type="submission" date="2019-04" db="EMBL/GenBank/DDBJ databases">
        <title>An improved genome assembly and genetic linkage map for asparagus bean, Vigna unguiculata ssp. sesquipedialis.</title>
        <authorList>
            <person name="Xia Q."/>
            <person name="Zhang R."/>
            <person name="Dong Y."/>
        </authorList>
    </citation>
    <scope>NUCLEOTIDE SEQUENCE [LARGE SCALE GENOMIC DNA]</scope>
    <source>
        <tissue evidence="2">Leaf</tissue>
    </source>
</reference>
<evidence type="ECO:0000313" key="2">
    <source>
        <dbReference type="EMBL" id="QCE15000.1"/>
    </source>
</evidence>
<feature type="compositionally biased region" description="Polar residues" evidence="1">
    <location>
        <begin position="18"/>
        <end position="39"/>
    </location>
</feature>
<feature type="region of interest" description="Disordered" evidence="1">
    <location>
        <begin position="1"/>
        <end position="58"/>
    </location>
</feature>
<dbReference type="AlphaFoldDB" id="A0A4D6NMF0"/>
<accession>A0A4D6NMF0</accession>
<sequence>MSISLGRDQLAWARSPFAQKSNPSPGQGREQSTSGSSLRTRLGESLSPEQDSVSPKPRALRLGELLEQNLGESQLFSPRRDELAWTRITVLAYCYAHAAEIQLKSNISECKQASSYHPKHQSSIISWYRPKGCGNSS</sequence>
<gene>
    <name evidence="2" type="ORF">DEO72_LG11g2008</name>
</gene>